<evidence type="ECO:0000313" key="4">
    <source>
        <dbReference type="Proteomes" id="UP000005710"/>
    </source>
</evidence>
<dbReference type="Proteomes" id="UP000005710">
    <property type="component" value="Unassembled WGS sequence"/>
</dbReference>
<keyword evidence="1" id="KW-0472">Membrane</keyword>
<dbReference type="Pfam" id="PF06713">
    <property type="entry name" value="bPH_4"/>
    <property type="match status" value="1"/>
</dbReference>
<evidence type="ECO:0000313" key="3">
    <source>
        <dbReference type="EMBL" id="EKP95377.1"/>
    </source>
</evidence>
<keyword evidence="1" id="KW-1133">Transmembrane helix</keyword>
<comment type="caution">
    <text evidence="3">The sequence shown here is derived from an EMBL/GenBank/DDBJ whole genome shotgun (WGS) entry which is preliminary data.</text>
</comment>
<accession>K6PR07</accession>
<evidence type="ECO:0000259" key="2">
    <source>
        <dbReference type="Pfam" id="PF06713"/>
    </source>
</evidence>
<dbReference type="STRING" id="867903.ThesuDRAFT_01128"/>
<name>K6PR07_9FIRM</name>
<dbReference type="OrthoDB" id="2082701at2"/>
<dbReference type="AlphaFoldDB" id="K6PR07"/>
<dbReference type="RefSeq" id="WP_006903390.1">
    <property type="nucleotide sequence ID" value="NZ_JH976535.1"/>
</dbReference>
<dbReference type="EMBL" id="AENY02000002">
    <property type="protein sequence ID" value="EKP95377.1"/>
    <property type="molecule type" value="Genomic_DNA"/>
</dbReference>
<sequence length="138" mass="15695">MKDIDGYFPSDKDFWLGLLVWSPLLLVPYEAITGGPWQTASIALGIYALLVGWIWLDTGYRITKDSLHVKSGPFRFIVPLRSIRGVRRTSNPLSAPALSVHRLEIALENGRLILISPKDRERFIVMLRSRCPHAHFEV</sequence>
<evidence type="ECO:0000256" key="1">
    <source>
        <dbReference type="SAM" id="Phobius"/>
    </source>
</evidence>
<reference evidence="3" key="2">
    <citation type="submission" date="2012-10" db="EMBL/GenBank/DDBJ databases">
        <title>Improved high-quality draft of Thermaerobacter subterraneus C21, DSM 13965.</title>
        <authorList>
            <consortium name="DOE Joint Genome Institute"/>
            <person name="Eisen J."/>
            <person name="Huntemann M."/>
            <person name="Wei C.-L."/>
            <person name="Han J."/>
            <person name="Detter J.C."/>
            <person name="Han C."/>
            <person name="Tapia R."/>
            <person name="Chen A."/>
            <person name="Kyrpides N."/>
            <person name="Mavromatis K."/>
            <person name="Markowitz V."/>
            <person name="Szeto E."/>
            <person name="Ivanova N."/>
            <person name="Mikhailova N."/>
            <person name="Ovchinnikova G."/>
            <person name="Pagani I."/>
            <person name="Pati A."/>
            <person name="Goodwin L."/>
            <person name="Nordberg H.P."/>
            <person name="Cantor M.N."/>
            <person name="Hua S.X."/>
            <person name="Woyke T."/>
            <person name="Eisen J."/>
            <person name="Klenk H.-P."/>
        </authorList>
    </citation>
    <scope>NUCLEOTIDE SEQUENCE [LARGE SCALE GENOMIC DNA]</scope>
    <source>
        <strain evidence="3">DSM 13965</strain>
    </source>
</reference>
<keyword evidence="4" id="KW-1185">Reference proteome</keyword>
<protein>
    <recommendedName>
        <fullName evidence="2">Uncharacterized protein YyaB-like PH domain-containing protein</fullName>
    </recommendedName>
</protein>
<reference evidence="3" key="1">
    <citation type="submission" date="2010-10" db="EMBL/GenBank/DDBJ databases">
        <authorList>
            <consortium name="US DOE Joint Genome Institute (JGI-PGF)"/>
            <person name="Lucas S."/>
            <person name="Copeland A."/>
            <person name="Lapidus A."/>
            <person name="Bruce D."/>
            <person name="Goodwin L."/>
            <person name="Pitluck S."/>
            <person name="Kyrpides N."/>
            <person name="Mavromatis K."/>
            <person name="Detter J.C."/>
            <person name="Han C."/>
            <person name="Land M."/>
            <person name="Hauser L."/>
            <person name="Markowitz V."/>
            <person name="Cheng J.-F."/>
            <person name="Hugenholtz P."/>
            <person name="Woyke T."/>
            <person name="Wu D."/>
            <person name="Pukall R."/>
            <person name="Wahrenburg C."/>
            <person name="Brambilla E."/>
            <person name="Klenk H.-P."/>
            <person name="Eisen J.A."/>
        </authorList>
    </citation>
    <scope>NUCLEOTIDE SEQUENCE [LARGE SCALE GENOMIC DNA]</scope>
    <source>
        <strain evidence="3">DSM 13965</strain>
    </source>
</reference>
<dbReference type="HOGENOM" id="CLU_129146_1_0_9"/>
<keyword evidence="1" id="KW-0812">Transmembrane</keyword>
<dbReference type="eggNOG" id="COG3428">
    <property type="taxonomic scope" value="Bacteria"/>
</dbReference>
<dbReference type="GO" id="GO:0030153">
    <property type="term" value="P:bacteriocin immunity"/>
    <property type="evidence" value="ECO:0007669"/>
    <property type="project" value="InterPro"/>
</dbReference>
<gene>
    <name evidence="3" type="ORF">ThesuDRAFT_01128</name>
</gene>
<feature type="transmembrane region" description="Helical" evidence="1">
    <location>
        <begin position="37"/>
        <end position="56"/>
    </location>
</feature>
<proteinExistence type="predicted"/>
<feature type="domain" description="Uncharacterized protein YyaB-like PH" evidence="2">
    <location>
        <begin position="58"/>
        <end position="131"/>
    </location>
</feature>
<dbReference type="InterPro" id="IPR009589">
    <property type="entry name" value="PH_YyaB-like"/>
</dbReference>
<organism evidence="3 4">
    <name type="scientific">Thermaerobacter subterraneus DSM 13965</name>
    <dbReference type="NCBI Taxonomy" id="867903"/>
    <lineage>
        <taxon>Bacteria</taxon>
        <taxon>Bacillati</taxon>
        <taxon>Bacillota</taxon>
        <taxon>Clostridia</taxon>
        <taxon>Eubacteriales</taxon>
        <taxon>Clostridiales Family XVII. Incertae Sedis</taxon>
        <taxon>Thermaerobacter</taxon>
    </lineage>
</organism>